<name>A4JU20_BURVG</name>
<organism evidence="1 2">
    <name type="scientific">Burkholderia vietnamiensis (strain G4 / LMG 22486)</name>
    <name type="common">Burkholderia cepacia (strain R1808)</name>
    <dbReference type="NCBI Taxonomy" id="269482"/>
    <lineage>
        <taxon>Bacteria</taxon>
        <taxon>Pseudomonadati</taxon>
        <taxon>Pseudomonadota</taxon>
        <taxon>Betaproteobacteria</taxon>
        <taxon>Burkholderiales</taxon>
        <taxon>Burkholderiaceae</taxon>
        <taxon>Burkholderia</taxon>
        <taxon>Burkholderia cepacia complex</taxon>
    </lineage>
</organism>
<dbReference type="AlphaFoldDB" id="A4JU20"/>
<evidence type="ECO:0000313" key="1">
    <source>
        <dbReference type="EMBL" id="ABO59773.1"/>
    </source>
</evidence>
<dbReference type="EMBL" id="CP000617">
    <property type="protein sequence ID" value="ABO59773.1"/>
    <property type="molecule type" value="Genomic_DNA"/>
</dbReference>
<dbReference type="HOGENOM" id="CLU_1085305_0_0_4"/>
<evidence type="ECO:0000313" key="2">
    <source>
        <dbReference type="Proteomes" id="UP000002287"/>
    </source>
</evidence>
<accession>A4JU20</accession>
<keyword evidence="1" id="KW-0614">Plasmid</keyword>
<reference evidence="1 2" key="1">
    <citation type="submission" date="2007-03" db="EMBL/GenBank/DDBJ databases">
        <title>Complete sequence of plasmid pBVIE01 of Burkholderia vietnamiensis G4.</title>
        <authorList>
            <consortium name="US DOE Joint Genome Institute"/>
            <person name="Copeland A."/>
            <person name="Lucas S."/>
            <person name="Lapidus A."/>
            <person name="Barry K."/>
            <person name="Detter J.C."/>
            <person name="Glavina del Rio T."/>
            <person name="Hammon N."/>
            <person name="Israni S."/>
            <person name="Dalin E."/>
            <person name="Tice H."/>
            <person name="Pitluck S."/>
            <person name="Chain P."/>
            <person name="Malfatti S."/>
            <person name="Shin M."/>
            <person name="Vergez L."/>
            <person name="Schmutz J."/>
            <person name="Larimer F."/>
            <person name="Land M."/>
            <person name="Hauser L."/>
            <person name="Kyrpides N."/>
            <person name="Tiedje J."/>
            <person name="Richardson P."/>
        </authorList>
    </citation>
    <scope>NUCLEOTIDE SEQUENCE [LARGE SCALE GENOMIC DNA]</scope>
    <source>
        <strain evidence="2">G4 / LMG 22486</strain>
        <plasmid evidence="1 2">pBVIE01</plasmid>
    </source>
</reference>
<geneLocation type="plasmid" evidence="1 2">
    <name>pBVIE01</name>
</geneLocation>
<proteinExistence type="predicted"/>
<protein>
    <submittedName>
        <fullName evidence="1">Uncharacterized protein</fullName>
    </submittedName>
</protein>
<dbReference type="KEGG" id="bvi:Bcep1808_6886"/>
<gene>
    <name evidence="1" type="ordered locus">Bcep1808_6886</name>
</gene>
<dbReference type="Proteomes" id="UP000002287">
    <property type="component" value="Plasmid pBVIE01"/>
</dbReference>
<sequence length="240" mass="26648">MPFKDYNVAAEESVRDAFNSPTTELRFFEKVVDLFPQTVLAGEVTGPIEAHMLSLNAFQILLAGGRIALTGHASAMFPVLRTALESACYAFMILARPELAQVWRERHESNSKMDKCRSTFSNAIKVVSRECSWTPEGKQRLLDTYQGMIDYGGHPNPHSIFHAVSIDDGGDHWLANLHSVYEPDSGMARWVTLACAEAGLCIAAVLAECHRKNDKVTWNCIQQAMDELASIKQSFLASKI</sequence>